<name>A0A163EBS5_DIDRA</name>
<keyword evidence="3" id="KW-1185">Reference proteome</keyword>
<evidence type="ECO:0000256" key="1">
    <source>
        <dbReference type="SAM" id="MobiDB-lite"/>
    </source>
</evidence>
<dbReference type="EMBL" id="JYNV01000191">
    <property type="protein sequence ID" value="KZM23621.1"/>
    <property type="molecule type" value="Genomic_DNA"/>
</dbReference>
<gene>
    <name evidence="2" type="ORF">ST47_g5240</name>
</gene>
<feature type="compositionally biased region" description="Basic and acidic residues" evidence="1">
    <location>
        <begin position="41"/>
        <end position="54"/>
    </location>
</feature>
<accession>A0A163EBS5</accession>
<feature type="region of interest" description="Disordered" evidence="1">
    <location>
        <begin position="41"/>
        <end position="89"/>
    </location>
</feature>
<feature type="compositionally biased region" description="Basic and acidic residues" evidence="1">
    <location>
        <begin position="69"/>
        <end position="87"/>
    </location>
</feature>
<protein>
    <submittedName>
        <fullName evidence="2">Uncharacterized protein</fullName>
    </submittedName>
</protein>
<dbReference type="Proteomes" id="UP000076837">
    <property type="component" value="Unassembled WGS sequence"/>
</dbReference>
<sequence>MCSTSVIPVVISLVQARKPVFLKKGKGKVFEYEDLEQSRIQRDAKDKAAAEKGKRTCSRKRKAATQDVQEDRPLHVRKDKVDRRSEDLEPVQWKAPVAKMY</sequence>
<organism evidence="2 3">
    <name type="scientific">Didymella rabiei</name>
    <name type="common">Chickpea ascochyta blight fungus</name>
    <name type="synonym">Mycosphaerella rabiei</name>
    <dbReference type="NCBI Taxonomy" id="5454"/>
    <lineage>
        <taxon>Eukaryota</taxon>
        <taxon>Fungi</taxon>
        <taxon>Dikarya</taxon>
        <taxon>Ascomycota</taxon>
        <taxon>Pezizomycotina</taxon>
        <taxon>Dothideomycetes</taxon>
        <taxon>Pleosporomycetidae</taxon>
        <taxon>Pleosporales</taxon>
        <taxon>Pleosporineae</taxon>
        <taxon>Didymellaceae</taxon>
        <taxon>Ascochyta</taxon>
    </lineage>
</organism>
<reference evidence="2 3" key="1">
    <citation type="journal article" date="2016" name="Sci. Rep.">
        <title>Draft genome sequencing and secretome analysis of fungal phytopathogen Ascochyta rabiei provides insight into the necrotrophic effector repertoire.</title>
        <authorList>
            <person name="Verma S."/>
            <person name="Gazara R.K."/>
            <person name="Nizam S."/>
            <person name="Parween S."/>
            <person name="Chattopadhyay D."/>
            <person name="Verma P.K."/>
        </authorList>
    </citation>
    <scope>NUCLEOTIDE SEQUENCE [LARGE SCALE GENOMIC DNA]</scope>
    <source>
        <strain evidence="2 3">ArDII</strain>
    </source>
</reference>
<comment type="caution">
    <text evidence="2">The sequence shown here is derived from an EMBL/GenBank/DDBJ whole genome shotgun (WGS) entry which is preliminary data.</text>
</comment>
<proteinExistence type="predicted"/>
<evidence type="ECO:0000313" key="2">
    <source>
        <dbReference type="EMBL" id="KZM23621.1"/>
    </source>
</evidence>
<evidence type="ECO:0000313" key="3">
    <source>
        <dbReference type="Proteomes" id="UP000076837"/>
    </source>
</evidence>
<dbReference type="AlphaFoldDB" id="A0A163EBS5"/>